<proteinExistence type="predicted"/>
<keyword evidence="2" id="KW-1185">Reference proteome</keyword>
<sequence>MERLINEEHIQTVDVNEQNPDALALYQHNGFHIVSRDAEDNQGRPFPILHLKLT</sequence>
<gene>
    <name evidence="1" type="ORF">NNA32_08430</name>
</gene>
<evidence type="ECO:0000313" key="1">
    <source>
        <dbReference type="EMBL" id="MDF9914270.1"/>
    </source>
</evidence>
<organism evidence="1 2">
    <name type="scientific">Furfurilactobacillus milii</name>
    <dbReference type="NCBI Taxonomy" id="2888272"/>
    <lineage>
        <taxon>Bacteria</taxon>
        <taxon>Bacillati</taxon>
        <taxon>Bacillota</taxon>
        <taxon>Bacilli</taxon>
        <taxon>Lactobacillales</taxon>
        <taxon>Lactobacillaceae</taxon>
        <taxon>Furfurilactobacillus</taxon>
    </lineage>
</organism>
<dbReference type="RefSeq" id="WP_178943262.1">
    <property type="nucleotide sequence ID" value="NZ_JAIWJG010000010.1"/>
</dbReference>
<evidence type="ECO:0008006" key="3">
    <source>
        <dbReference type="Google" id="ProtNLM"/>
    </source>
</evidence>
<comment type="caution">
    <text evidence="1">The sequence shown here is derived from an EMBL/GenBank/DDBJ whole genome shotgun (WGS) entry which is preliminary data.</text>
</comment>
<evidence type="ECO:0000313" key="2">
    <source>
        <dbReference type="Proteomes" id="UP001152867"/>
    </source>
</evidence>
<dbReference type="EMBL" id="JANDJP010000010">
    <property type="protein sequence ID" value="MDF9914270.1"/>
    <property type="molecule type" value="Genomic_DNA"/>
</dbReference>
<name>A0ABT6DB25_9LACO</name>
<dbReference type="InterPro" id="IPR016181">
    <property type="entry name" value="Acyl_CoA_acyltransferase"/>
</dbReference>
<reference evidence="1" key="1">
    <citation type="submission" date="2022-06" db="EMBL/GenBank/DDBJ databases">
        <title>Antifungal cultures and metabolites of lactic acid bacteria for use in dairy fermentations.</title>
        <authorList>
            <person name="Zhao Z."/>
            <person name="Gaenzle M."/>
        </authorList>
    </citation>
    <scope>NUCLEOTIDE SEQUENCE</scope>
    <source>
        <strain evidence="1">FUA3126</strain>
    </source>
</reference>
<protein>
    <recommendedName>
        <fullName evidence="3">N-acetyltransferase domain-containing protein</fullName>
    </recommendedName>
</protein>
<dbReference type="SUPFAM" id="SSF55729">
    <property type="entry name" value="Acyl-CoA N-acyltransferases (Nat)"/>
    <property type="match status" value="1"/>
</dbReference>
<dbReference type="Proteomes" id="UP001152867">
    <property type="component" value="Unassembled WGS sequence"/>
</dbReference>
<accession>A0ABT6DB25</accession>
<dbReference type="Gene3D" id="3.40.630.30">
    <property type="match status" value="1"/>
</dbReference>